<evidence type="ECO:0000256" key="4">
    <source>
        <dbReference type="ARBA" id="ARBA00022833"/>
    </source>
</evidence>
<dbReference type="GO" id="GO:0006891">
    <property type="term" value="P:intra-Golgi vesicle-mediated transport"/>
    <property type="evidence" value="ECO:0007669"/>
    <property type="project" value="TreeGrafter"/>
</dbReference>
<feature type="compositionally biased region" description="Polar residues" evidence="6">
    <location>
        <begin position="220"/>
        <end position="257"/>
    </location>
</feature>
<protein>
    <submittedName>
        <fullName evidence="8">Piso0_003014 protein</fullName>
    </submittedName>
</protein>
<keyword evidence="2" id="KW-0479">Metal-binding</keyword>
<dbReference type="InterPro" id="IPR051718">
    <property type="entry name" value="ARF_GTPase-activating"/>
</dbReference>
<dbReference type="InterPro" id="IPR038508">
    <property type="entry name" value="ArfGAP_dom_sf"/>
</dbReference>
<dbReference type="GO" id="GO:0005737">
    <property type="term" value="C:cytoplasm"/>
    <property type="evidence" value="ECO:0007669"/>
    <property type="project" value="TreeGrafter"/>
</dbReference>
<dbReference type="eggNOG" id="KOG0703">
    <property type="taxonomic scope" value="Eukaryota"/>
</dbReference>
<feature type="region of interest" description="Disordered" evidence="6">
    <location>
        <begin position="144"/>
        <end position="188"/>
    </location>
</feature>
<proteinExistence type="predicted"/>
<feature type="compositionally biased region" description="Basic and acidic residues" evidence="6">
    <location>
        <begin position="159"/>
        <end position="175"/>
    </location>
</feature>
<feature type="compositionally biased region" description="Low complexity" evidence="6">
    <location>
        <begin position="366"/>
        <end position="389"/>
    </location>
</feature>
<keyword evidence="3 5" id="KW-0863">Zinc-finger</keyword>
<dbReference type="SMART" id="SM00105">
    <property type="entry name" value="ArfGap"/>
    <property type="match status" value="1"/>
</dbReference>
<dbReference type="Pfam" id="PF01412">
    <property type="entry name" value="ArfGap"/>
    <property type="match status" value="1"/>
</dbReference>
<evidence type="ECO:0000256" key="5">
    <source>
        <dbReference type="PROSITE-ProRule" id="PRU00288"/>
    </source>
</evidence>
<dbReference type="PROSITE" id="PS50115">
    <property type="entry name" value="ARFGAP"/>
    <property type="match status" value="1"/>
</dbReference>
<feature type="compositionally biased region" description="Polar residues" evidence="6">
    <location>
        <begin position="176"/>
        <end position="188"/>
    </location>
</feature>
<dbReference type="InterPro" id="IPR037278">
    <property type="entry name" value="ARFGAP/RecO"/>
</dbReference>
<feature type="compositionally biased region" description="Low complexity" evidence="6">
    <location>
        <begin position="201"/>
        <end position="213"/>
    </location>
</feature>
<feature type="region of interest" description="Disordered" evidence="6">
    <location>
        <begin position="366"/>
        <end position="397"/>
    </location>
</feature>
<evidence type="ECO:0000256" key="1">
    <source>
        <dbReference type="ARBA" id="ARBA00022468"/>
    </source>
</evidence>
<dbReference type="HOGENOM" id="CLU_023062_3_3_1"/>
<dbReference type="EMBL" id="FO082052">
    <property type="protein sequence ID" value="CCE80687.1"/>
    <property type="molecule type" value="Genomic_DNA"/>
</dbReference>
<evidence type="ECO:0000313" key="9">
    <source>
        <dbReference type="EMBL" id="CCE80687.1"/>
    </source>
</evidence>
<dbReference type="EMBL" id="FO082053">
    <property type="protein sequence ID" value="CCE79922.1"/>
    <property type="molecule type" value="Genomic_DNA"/>
</dbReference>
<evidence type="ECO:0000313" key="10">
    <source>
        <dbReference type="Proteomes" id="UP000005222"/>
    </source>
</evidence>
<dbReference type="PANTHER" id="PTHR45705:SF1">
    <property type="entry name" value="FI20236P1"/>
    <property type="match status" value="1"/>
</dbReference>
<dbReference type="STRING" id="559304.G8YK42"/>
<evidence type="ECO:0000256" key="3">
    <source>
        <dbReference type="ARBA" id="ARBA00022771"/>
    </source>
</evidence>
<evidence type="ECO:0000256" key="2">
    <source>
        <dbReference type="ARBA" id="ARBA00022723"/>
    </source>
</evidence>
<keyword evidence="4" id="KW-0862">Zinc</keyword>
<dbReference type="InParanoid" id="G8YK42"/>
<dbReference type="GO" id="GO:0008270">
    <property type="term" value="F:zinc ion binding"/>
    <property type="evidence" value="ECO:0007669"/>
    <property type="project" value="UniProtKB-KW"/>
</dbReference>
<dbReference type="SUPFAM" id="SSF57863">
    <property type="entry name" value="ArfGap/RecO-like zinc finger"/>
    <property type="match status" value="1"/>
</dbReference>
<dbReference type="AlphaFoldDB" id="G8YK42"/>
<dbReference type="InterPro" id="IPR044732">
    <property type="entry name" value="ArfGAP_SMAP1-like"/>
</dbReference>
<evidence type="ECO:0000313" key="8">
    <source>
        <dbReference type="EMBL" id="CCE79922.1"/>
    </source>
</evidence>
<gene>
    <name evidence="8" type="primary">Piso0_003014</name>
    <name evidence="8" type="ORF">GNLVRS01_PISO0G02998g</name>
    <name evidence="9" type="ORF">GNLVRS01_PISO0H02999g</name>
</gene>
<feature type="region of interest" description="Disordered" evidence="6">
    <location>
        <begin position="272"/>
        <end position="297"/>
    </location>
</feature>
<dbReference type="PANTHER" id="PTHR45705">
    <property type="entry name" value="FI20236P1"/>
    <property type="match status" value="1"/>
</dbReference>
<keyword evidence="10" id="KW-1185">Reference proteome</keyword>
<dbReference type="Proteomes" id="UP000005222">
    <property type="component" value="Chromosome G"/>
</dbReference>
<feature type="domain" description="Arf-GAP" evidence="7">
    <location>
        <begin position="27"/>
        <end position="137"/>
    </location>
</feature>
<dbReference type="Proteomes" id="UP000005222">
    <property type="component" value="Chromosome H"/>
</dbReference>
<keyword evidence="1" id="KW-0343">GTPase activation</keyword>
<name>G8YK42_PICSO</name>
<reference evidence="10" key="2">
    <citation type="journal article" date="2012" name="G3 (Bethesda)">
        <title>Pichia sorbitophila, an interspecies yeast hybrid reveals early steps of genome resolution following polyploidization.</title>
        <authorList>
            <person name="Leh Louis V."/>
            <person name="Despons L."/>
            <person name="Friedrich A."/>
            <person name="Martin T."/>
            <person name="Durrens P."/>
            <person name="Casaregola S."/>
            <person name="Neuveglise C."/>
            <person name="Fairhead C."/>
            <person name="Marck C."/>
            <person name="Cruz J.A."/>
            <person name="Straub M.L."/>
            <person name="Kugler V."/>
            <person name="Sacerdot C."/>
            <person name="Uzunov Z."/>
            <person name="Thierry A."/>
            <person name="Weiss S."/>
            <person name="Bleykasten C."/>
            <person name="De Montigny J."/>
            <person name="Jacques N."/>
            <person name="Jung P."/>
            <person name="Lemaire M."/>
            <person name="Mallet S."/>
            <person name="Morel G."/>
            <person name="Richard G.F."/>
            <person name="Sarkar A."/>
            <person name="Savel G."/>
            <person name="Schacherer J."/>
            <person name="Seret M.L."/>
            <person name="Talla E."/>
            <person name="Samson G."/>
            <person name="Jubin C."/>
            <person name="Poulain J."/>
            <person name="Vacherie B."/>
            <person name="Barbe V."/>
            <person name="Pelletier E."/>
            <person name="Sherman D.J."/>
            <person name="Westhof E."/>
            <person name="Weissenbach J."/>
            <person name="Baret P.V."/>
            <person name="Wincker P."/>
            <person name="Gaillardin C."/>
            <person name="Dujon B."/>
            <person name="Souciet J.L."/>
        </authorList>
    </citation>
    <scope>NUCLEOTIDE SEQUENCE [LARGE SCALE GENOMIC DNA]</scope>
    <source>
        <strain evidence="10">ATCC MYA-4447 / BCRC 22081 / CBS 7064 / NBRC 10061 / NRRL Y-12695</strain>
    </source>
</reference>
<evidence type="ECO:0000256" key="6">
    <source>
        <dbReference type="SAM" id="MobiDB-lite"/>
    </source>
</evidence>
<feature type="region of interest" description="Disordered" evidence="6">
    <location>
        <begin position="201"/>
        <end position="259"/>
    </location>
</feature>
<dbReference type="Gene3D" id="1.10.220.150">
    <property type="entry name" value="Arf GTPase activating protein"/>
    <property type="match status" value="1"/>
</dbReference>
<dbReference type="FunFam" id="1.10.220.150:FF:000009">
    <property type="entry name" value="stromal membrane-associated protein 1 isoform X1"/>
    <property type="match status" value="1"/>
</dbReference>
<evidence type="ECO:0000259" key="7">
    <source>
        <dbReference type="PROSITE" id="PS50115"/>
    </source>
</evidence>
<dbReference type="PRINTS" id="PR00405">
    <property type="entry name" value="REVINTRACTNG"/>
</dbReference>
<dbReference type="GO" id="GO:0005096">
    <property type="term" value="F:GTPase activator activity"/>
    <property type="evidence" value="ECO:0007669"/>
    <property type="project" value="UniProtKB-KW"/>
</dbReference>
<reference evidence="8" key="1">
    <citation type="submission" date="2011-10" db="EMBL/GenBank/DDBJ databases">
        <authorList>
            <person name="Genoscope - CEA"/>
        </authorList>
    </citation>
    <scope>NUCLEOTIDE SEQUENCE</scope>
</reference>
<organism evidence="8 10">
    <name type="scientific">Pichia sorbitophila (strain ATCC MYA-4447 / BCRC 22081 / CBS 7064 / NBRC 10061 / NRRL Y-12695)</name>
    <name type="common">Hybrid yeast</name>
    <dbReference type="NCBI Taxonomy" id="559304"/>
    <lineage>
        <taxon>Eukaryota</taxon>
        <taxon>Fungi</taxon>
        <taxon>Dikarya</taxon>
        <taxon>Ascomycota</taxon>
        <taxon>Saccharomycotina</taxon>
        <taxon>Pichiomycetes</taxon>
        <taxon>Debaryomycetaceae</taxon>
        <taxon>Millerozyma</taxon>
    </lineage>
</organism>
<dbReference type="OrthoDB" id="10266696at2759"/>
<dbReference type="CDD" id="cd08839">
    <property type="entry name" value="ArfGap_SMAP"/>
    <property type="match status" value="1"/>
</dbReference>
<accession>G8YK42</accession>
<feature type="compositionally biased region" description="Polar residues" evidence="6">
    <location>
        <begin position="283"/>
        <end position="297"/>
    </location>
</feature>
<sequence length="411" mass="44636">MSFHSGNFSSNISALPALKKTHSEKNKLILKQLLKEQANKTCADCKVAAHPRWASWNLGCFICIRCSGIHRSMGTHISKVKSVDLDAWTDEQIKQIVKWGNERCNIYWESKLPSGYVPDQSKLDNFIRTKYELKKWVSSSHIPDPFSLKGKPQAGNGVEVKEPDQQVAPRKDKPAESSTTKANGGNNVSLLDDDFGAFTSSTSTVSNSKSNINEPKESPSNHLSQLMDFNQSSSKTNVNVQHQSPQGTGGSANSNNRPDLKKSILSLYSSPSGSASSIVPPLQRQNPQYSKTADSSFDSLSKSLHGLNFNNDSRKSSPMSTGVSLNTVNQVNNIPSSTNSISSDINKPKVPVTEFNNEWIDVKPSAADSWNNSNSNSNLSNTGSGAGSSTVRAGSLGTHGLDDDLFKNVWS</sequence>
<dbReference type="InterPro" id="IPR001164">
    <property type="entry name" value="ArfGAP_dom"/>
</dbReference>
<dbReference type="GO" id="GO:0006888">
    <property type="term" value="P:endoplasmic reticulum to Golgi vesicle-mediated transport"/>
    <property type="evidence" value="ECO:0007669"/>
    <property type="project" value="TreeGrafter"/>
</dbReference>